<evidence type="ECO:0000313" key="2">
    <source>
        <dbReference type="EMBL" id="GIZ03948.1"/>
    </source>
</evidence>
<evidence type="ECO:0008006" key="4">
    <source>
        <dbReference type="Google" id="ProtNLM"/>
    </source>
</evidence>
<protein>
    <recommendedName>
        <fullName evidence="4">Ycf15</fullName>
    </recommendedName>
</protein>
<evidence type="ECO:0000313" key="3">
    <source>
        <dbReference type="Proteomes" id="UP001054945"/>
    </source>
</evidence>
<comment type="caution">
    <text evidence="2">The sequence shown here is derived from an EMBL/GenBank/DDBJ whole genome shotgun (WGS) entry which is preliminary data.</text>
</comment>
<dbReference type="Proteomes" id="UP001054945">
    <property type="component" value="Unassembled WGS sequence"/>
</dbReference>
<keyword evidence="3" id="KW-1185">Reference proteome</keyword>
<evidence type="ECO:0000256" key="1">
    <source>
        <dbReference type="SAM" id="MobiDB-lite"/>
    </source>
</evidence>
<sequence length="69" mass="7920">MYRCIASKHILWYHGPHVVHMTPQFIFFSCTKRGATRLHILFPRCSSKRSGGRDDQGNACTSDKALRVK</sequence>
<organism evidence="2 3">
    <name type="scientific">Caerostris extrusa</name>
    <name type="common">Bark spider</name>
    <name type="synonym">Caerostris bankana</name>
    <dbReference type="NCBI Taxonomy" id="172846"/>
    <lineage>
        <taxon>Eukaryota</taxon>
        <taxon>Metazoa</taxon>
        <taxon>Ecdysozoa</taxon>
        <taxon>Arthropoda</taxon>
        <taxon>Chelicerata</taxon>
        <taxon>Arachnida</taxon>
        <taxon>Araneae</taxon>
        <taxon>Araneomorphae</taxon>
        <taxon>Entelegynae</taxon>
        <taxon>Araneoidea</taxon>
        <taxon>Araneidae</taxon>
        <taxon>Caerostris</taxon>
    </lineage>
</organism>
<dbReference type="PROSITE" id="PS51257">
    <property type="entry name" value="PROKAR_LIPOPROTEIN"/>
    <property type="match status" value="1"/>
</dbReference>
<name>A0AAV4YA09_CAEEX</name>
<feature type="region of interest" description="Disordered" evidence="1">
    <location>
        <begin position="47"/>
        <end position="69"/>
    </location>
</feature>
<proteinExistence type="predicted"/>
<dbReference type="EMBL" id="BPLR01019016">
    <property type="protein sequence ID" value="GIZ03948.1"/>
    <property type="molecule type" value="Genomic_DNA"/>
</dbReference>
<gene>
    <name evidence="2" type="ORF">CEXT_489051</name>
</gene>
<accession>A0AAV4YA09</accession>
<dbReference type="AlphaFoldDB" id="A0AAV4YA09"/>
<reference evidence="2 3" key="1">
    <citation type="submission" date="2021-06" db="EMBL/GenBank/DDBJ databases">
        <title>Caerostris extrusa draft genome.</title>
        <authorList>
            <person name="Kono N."/>
            <person name="Arakawa K."/>
        </authorList>
    </citation>
    <scope>NUCLEOTIDE SEQUENCE [LARGE SCALE GENOMIC DNA]</scope>
</reference>